<keyword evidence="2" id="KW-0808">Transferase</keyword>
<organism evidence="2 3">
    <name type="scientific">Humibacillus xanthopallidus</name>
    <dbReference type="NCBI Taxonomy" id="412689"/>
    <lineage>
        <taxon>Bacteria</taxon>
        <taxon>Bacillati</taxon>
        <taxon>Actinomycetota</taxon>
        <taxon>Actinomycetes</taxon>
        <taxon>Micrococcales</taxon>
        <taxon>Intrasporangiaceae</taxon>
        <taxon>Humibacillus</taxon>
    </lineage>
</organism>
<dbReference type="GO" id="GO:0016747">
    <property type="term" value="F:acyltransferase activity, transferring groups other than amino-acyl groups"/>
    <property type="evidence" value="ECO:0007669"/>
    <property type="project" value="InterPro"/>
</dbReference>
<dbReference type="InterPro" id="IPR013653">
    <property type="entry name" value="GCN5-like_dom"/>
</dbReference>
<accession>A0A543PT39</accession>
<dbReference type="SUPFAM" id="SSF55729">
    <property type="entry name" value="Acyl-CoA N-acyltransferases (Nat)"/>
    <property type="match status" value="1"/>
</dbReference>
<dbReference type="RefSeq" id="WP_141819318.1">
    <property type="nucleotide sequence ID" value="NZ_BAAAQC010000005.1"/>
</dbReference>
<dbReference type="EMBL" id="VFQF01000001">
    <property type="protein sequence ID" value="TQN47224.1"/>
    <property type="molecule type" value="Genomic_DNA"/>
</dbReference>
<protein>
    <submittedName>
        <fullName evidence="2">Putative GNAT family acetyltransferase</fullName>
    </submittedName>
</protein>
<evidence type="ECO:0000259" key="1">
    <source>
        <dbReference type="PROSITE" id="PS51186"/>
    </source>
</evidence>
<dbReference type="Pfam" id="PF08445">
    <property type="entry name" value="FR47"/>
    <property type="match status" value="1"/>
</dbReference>
<sequence>MPPQPTVLSLLTRAPQARAAFAGLVAREPAALSVVASVTDGIIADPGRYPGARWWVGTDPAGAAVAAFMHTPPHPLHIALATEAQARDLAARLAGEHDVLPGVGGLRGPAVAFADEWVERTGRQARVAMEMGRFDLPVPPRLVFAVEGRFRVATGEDLGLVDGWHQDFVDVIEGGGRAAPSLAEHVAAGRVGLWEVDGRPVSMAYASPANGGVTRISGVWTPPELRGHGYASGVVAALSTARLDACEQCILYTDLANPTSNAIYEAIGYRRVGDSVHIAFSG</sequence>
<name>A0A543PT39_9MICO</name>
<dbReference type="AlphaFoldDB" id="A0A543PT39"/>
<evidence type="ECO:0000313" key="3">
    <source>
        <dbReference type="Proteomes" id="UP000320085"/>
    </source>
</evidence>
<feature type="domain" description="N-acetyltransferase" evidence="1">
    <location>
        <begin position="148"/>
        <end position="282"/>
    </location>
</feature>
<dbReference type="Gene3D" id="3.40.630.30">
    <property type="match status" value="1"/>
</dbReference>
<evidence type="ECO:0000313" key="2">
    <source>
        <dbReference type="EMBL" id="TQN47224.1"/>
    </source>
</evidence>
<gene>
    <name evidence="2" type="ORF">FHX52_0317</name>
</gene>
<dbReference type="InterPro" id="IPR000182">
    <property type="entry name" value="GNAT_dom"/>
</dbReference>
<dbReference type="InterPro" id="IPR016181">
    <property type="entry name" value="Acyl_CoA_acyltransferase"/>
</dbReference>
<dbReference type="Proteomes" id="UP000320085">
    <property type="component" value="Unassembled WGS sequence"/>
</dbReference>
<comment type="caution">
    <text evidence="2">The sequence shown here is derived from an EMBL/GenBank/DDBJ whole genome shotgun (WGS) entry which is preliminary data.</text>
</comment>
<dbReference type="OrthoDB" id="3174529at2"/>
<proteinExistence type="predicted"/>
<dbReference type="PROSITE" id="PS51186">
    <property type="entry name" value="GNAT"/>
    <property type="match status" value="1"/>
</dbReference>
<reference evidence="2 3" key="1">
    <citation type="submission" date="2019-06" db="EMBL/GenBank/DDBJ databases">
        <title>Sequencing the genomes of 1000 actinobacteria strains.</title>
        <authorList>
            <person name="Klenk H.-P."/>
        </authorList>
    </citation>
    <scope>NUCLEOTIDE SEQUENCE [LARGE SCALE GENOMIC DNA]</scope>
    <source>
        <strain evidence="2 3">DSM 21776</strain>
    </source>
</reference>